<name>A0ACB9FYR7_9ASTR</name>
<proteinExistence type="predicted"/>
<gene>
    <name evidence="1" type="ORF">L1987_45869</name>
</gene>
<dbReference type="EMBL" id="CM042032">
    <property type="protein sequence ID" value="KAI3776106.1"/>
    <property type="molecule type" value="Genomic_DNA"/>
</dbReference>
<sequence>MVRKGCWHLLKEGHTYLLSFHTREGTNSCAGQRPLGYRPGLCMTVEPNHLALADPSILLILTDTIGLKATNWCNC</sequence>
<reference evidence="2" key="1">
    <citation type="journal article" date="2022" name="Mol. Ecol. Resour.">
        <title>The genomes of chicory, endive, great burdock and yacon provide insights into Asteraceae palaeo-polyploidization history and plant inulin production.</title>
        <authorList>
            <person name="Fan W."/>
            <person name="Wang S."/>
            <person name="Wang H."/>
            <person name="Wang A."/>
            <person name="Jiang F."/>
            <person name="Liu H."/>
            <person name="Zhao H."/>
            <person name="Xu D."/>
            <person name="Zhang Y."/>
        </authorList>
    </citation>
    <scope>NUCLEOTIDE SEQUENCE [LARGE SCALE GENOMIC DNA]</scope>
    <source>
        <strain evidence="2">cv. Yunnan</strain>
    </source>
</reference>
<accession>A0ACB9FYR7</accession>
<reference evidence="1 2" key="2">
    <citation type="journal article" date="2022" name="Mol. Ecol. Resour.">
        <title>The genomes of chicory, endive, great burdock and yacon provide insights into Asteraceae paleo-polyploidization history and plant inulin production.</title>
        <authorList>
            <person name="Fan W."/>
            <person name="Wang S."/>
            <person name="Wang H."/>
            <person name="Wang A."/>
            <person name="Jiang F."/>
            <person name="Liu H."/>
            <person name="Zhao H."/>
            <person name="Xu D."/>
            <person name="Zhang Y."/>
        </authorList>
    </citation>
    <scope>NUCLEOTIDE SEQUENCE [LARGE SCALE GENOMIC DNA]</scope>
    <source>
        <strain evidence="2">cv. Yunnan</strain>
        <tissue evidence="1">Leaves</tissue>
    </source>
</reference>
<protein>
    <submittedName>
        <fullName evidence="1">Uncharacterized protein</fullName>
    </submittedName>
</protein>
<dbReference type="Proteomes" id="UP001056120">
    <property type="component" value="Linkage Group LG15"/>
</dbReference>
<keyword evidence="2" id="KW-1185">Reference proteome</keyword>
<evidence type="ECO:0000313" key="2">
    <source>
        <dbReference type="Proteomes" id="UP001056120"/>
    </source>
</evidence>
<organism evidence="1 2">
    <name type="scientific">Smallanthus sonchifolius</name>
    <dbReference type="NCBI Taxonomy" id="185202"/>
    <lineage>
        <taxon>Eukaryota</taxon>
        <taxon>Viridiplantae</taxon>
        <taxon>Streptophyta</taxon>
        <taxon>Embryophyta</taxon>
        <taxon>Tracheophyta</taxon>
        <taxon>Spermatophyta</taxon>
        <taxon>Magnoliopsida</taxon>
        <taxon>eudicotyledons</taxon>
        <taxon>Gunneridae</taxon>
        <taxon>Pentapetalae</taxon>
        <taxon>asterids</taxon>
        <taxon>campanulids</taxon>
        <taxon>Asterales</taxon>
        <taxon>Asteraceae</taxon>
        <taxon>Asteroideae</taxon>
        <taxon>Heliantheae alliance</taxon>
        <taxon>Millerieae</taxon>
        <taxon>Smallanthus</taxon>
    </lineage>
</organism>
<evidence type="ECO:0000313" key="1">
    <source>
        <dbReference type="EMBL" id="KAI3776106.1"/>
    </source>
</evidence>
<comment type="caution">
    <text evidence="1">The sequence shown here is derived from an EMBL/GenBank/DDBJ whole genome shotgun (WGS) entry which is preliminary data.</text>
</comment>